<evidence type="ECO:0000313" key="2">
    <source>
        <dbReference type="Proteomes" id="UP001153712"/>
    </source>
</evidence>
<name>A0A9N9TJI4_PHYSR</name>
<keyword evidence="2" id="KW-1185">Reference proteome</keyword>
<proteinExistence type="predicted"/>
<accession>A0A9N9TJI4</accession>
<dbReference type="OrthoDB" id="424490at2759"/>
<gene>
    <name evidence="1" type="ORF">PHYEVI_LOCUS6213</name>
</gene>
<reference evidence="1" key="1">
    <citation type="submission" date="2022-01" db="EMBL/GenBank/DDBJ databases">
        <authorList>
            <person name="King R."/>
        </authorList>
    </citation>
    <scope>NUCLEOTIDE SEQUENCE</scope>
</reference>
<evidence type="ECO:0008006" key="3">
    <source>
        <dbReference type="Google" id="ProtNLM"/>
    </source>
</evidence>
<dbReference type="Proteomes" id="UP001153712">
    <property type="component" value="Chromosome 3"/>
</dbReference>
<dbReference type="EMBL" id="OU900096">
    <property type="protein sequence ID" value="CAG9859850.1"/>
    <property type="molecule type" value="Genomic_DNA"/>
</dbReference>
<dbReference type="AlphaFoldDB" id="A0A9N9TJI4"/>
<evidence type="ECO:0000313" key="1">
    <source>
        <dbReference type="EMBL" id="CAG9859850.1"/>
    </source>
</evidence>
<organism evidence="1 2">
    <name type="scientific">Phyllotreta striolata</name>
    <name type="common">Striped flea beetle</name>
    <name type="synonym">Crioceris striolata</name>
    <dbReference type="NCBI Taxonomy" id="444603"/>
    <lineage>
        <taxon>Eukaryota</taxon>
        <taxon>Metazoa</taxon>
        <taxon>Ecdysozoa</taxon>
        <taxon>Arthropoda</taxon>
        <taxon>Hexapoda</taxon>
        <taxon>Insecta</taxon>
        <taxon>Pterygota</taxon>
        <taxon>Neoptera</taxon>
        <taxon>Endopterygota</taxon>
        <taxon>Coleoptera</taxon>
        <taxon>Polyphaga</taxon>
        <taxon>Cucujiformia</taxon>
        <taxon>Chrysomeloidea</taxon>
        <taxon>Chrysomelidae</taxon>
        <taxon>Galerucinae</taxon>
        <taxon>Alticini</taxon>
        <taxon>Phyllotreta</taxon>
    </lineage>
</organism>
<protein>
    <recommendedName>
        <fullName evidence="3">Transposase</fullName>
    </recommendedName>
</protein>
<sequence>MELPQGDPLTVIQWLAKRRLLANSRECEVCHIPMSRVKKNGVDGFAWRCRICDTRVTIRRGSFLHDSHLKLSQMLVILHEWSMDQSQEDIARVARINQTQKVVDWSNFCRAVCRRFNDAVPQKLWRLTSRTSLNGSTTGEQCAPGVGCLVE</sequence>